<feature type="domain" description="HTH lacI-type" evidence="4">
    <location>
        <begin position="12"/>
        <end position="66"/>
    </location>
</feature>
<dbReference type="PANTHER" id="PTHR30146">
    <property type="entry name" value="LACI-RELATED TRANSCRIPTIONAL REPRESSOR"/>
    <property type="match status" value="1"/>
</dbReference>
<organism evidence="5 6">
    <name type="scientific">Nonomuraea monospora</name>
    <dbReference type="NCBI Taxonomy" id="568818"/>
    <lineage>
        <taxon>Bacteria</taxon>
        <taxon>Bacillati</taxon>
        <taxon>Actinomycetota</taxon>
        <taxon>Actinomycetes</taxon>
        <taxon>Streptosporangiales</taxon>
        <taxon>Streptosporangiaceae</taxon>
        <taxon>Nonomuraea</taxon>
    </lineage>
</organism>
<sequence length="347" mass="37768">MARGKSGGRTAPTSRDVAALAGVAQSTVSAVMSGNRAVSAETRRRVEEAMRALRYQPNAGARTLRTARTNVIALIVYLGPQIDASETMPYIDTIIEEARRLDYDVVLSTRREGPAGLTRLAGRSICDAFVVMDVQTHDDRIPAAAELGLPVVLVGRPADPRGLDVADFDTGRSAELLVDELAATGHRHIAVLGEPSEDPEPFQFVQDFYTGAHERAAAHGVELSVVPRRSNTWDGVMACADRLLARRDDRLGLIGRTPKVTDWLARLLRERDLVAGQDVSLVGVCTDETALSYARPITNVSPRPRAVSRLAMRLLFERLQGVDGPSRLELVEPEDLVRRATTTLFTA</sequence>
<accession>A0ABN3D2B7</accession>
<dbReference type="Gene3D" id="1.10.260.40">
    <property type="entry name" value="lambda repressor-like DNA-binding domains"/>
    <property type="match status" value="1"/>
</dbReference>
<dbReference type="RefSeq" id="WP_344495099.1">
    <property type="nucleotide sequence ID" value="NZ_BAAAQX010000057.1"/>
</dbReference>
<dbReference type="PANTHER" id="PTHR30146:SF153">
    <property type="entry name" value="LACTOSE OPERON REPRESSOR"/>
    <property type="match status" value="1"/>
</dbReference>
<dbReference type="PROSITE" id="PS50932">
    <property type="entry name" value="HTH_LACI_2"/>
    <property type="match status" value="1"/>
</dbReference>
<dbReference type="Gene3D" id="3.40.50.2300">
    <property type="match status" value="2"/>
</dbReference>
<keyword evidence="2 5" id="KW-0238">DNA-binding</keyword>
<proteinExistence type="predicted"/>
<dbReference type="InterPro" id="IPR028082">
    <property type="entry name" value="Peripla_BP_I"/>
</dbReference>
<evidence type="ECO:0000256" key="1">
    <source>
        <dbReference type="ARBA" id="ARBA00023015"/>
    </source>
</evidence>
<dbReference type="SMART" id="SM00354">
    <property type="entry name" value="HTH_LACI"/>
    <property type="match status" value="1"/>
</dbReference>
<comment type="caution">
    <text evidence="5">The sequence shown here is derived from an EMBL/GenBank/DDBJ whole genome shotgun (WGS) entry which is preliminary data.</text>
</comment>
<dbReference type="GO" id="GO:0003677">
    <property type="term" value="F:DNA binding"/>
    <property type="evidence" value="ECO:0007669"/>
    <property type="project" value="UniProtKB-KW"/>
</dbReference>
<dbReference type="InterPro" id="IPR010982">
    <property type="entry name" value="Lambda_DNA-bd_dom_sf"/>
</dbReference>
<dbReference type="InterPro" id="IPR046335">
    <property type="entry name" value="LacI/GalR-like_sensor"/>
</dbReference>
<dbReference type="CDD" id="cd06267">
    <property type="entry name" value="PBP1_LacI_sugar_binding-like"/>
    <property type="match status" value="1"/>
</dbReference>
<protein>
    <submittedName>
        <fullName evidence="5">LacI family DNA-binding transcriptional regulator</fullName>
    </submittedName>
</protein>
<dbReference type="Pfam" id="PF00356">
    <property type="entry name" value="LacI"/>
    <property type="match status" value="1"/>
</dbReference>
<name>A0ABN3D2B7_9ACTN</name>
<evidence type="ECO:0000256" key="2">
    <source>
        <dbReference type="ARBA" id="ARBA00023125"/>
    </source>
</evidence>
<dbReference type="SUPFAM" id="SSF53822">
    <property type="entry name" value="Periplasmic binding protein-like I"/>
    <property type="match status" value="1"/>
</dbReference>
<keyword evidence="3" id="KW-0804">Transcription</keyword>
<keyword evidence="1" id="KW-0805">Transcription regulation</keyword>
<dbReference type="SUPFAM" id="SSF47413">
    <property type="entry name" value="lambda repressor-like DNA-binding domains"/>
    <property type="match status" value="1"/>
</dbReference>
<dbReference type="Proteomes" id="UP001499843">
    <property type="component" value="Unassembled WGS sequence"/>
</dbReference>
<dbReference type="InterPro" id="IPR000843">
    <property type="entry name" value="HTH_LacI"/>
</dbReference>
<reference evidence="5 6" key="1">
    <citation type="journal article" date="2019" name="Int. J. Syst. Evol. Microbiol.">
        <title>The Global Catalogue of Microorganisms (GCM) 10K type strain sequencing project: providing services to taxonomists for standard genome sequencing and annotation.</title>
        <authorList>
            <consortium name="The Broad Institute Genomics Platform"/>
            <consortium name="The Broad Institute Genome Sequencing Center for Infectious Disease"/>
            <person name="Wu L."/>
            <person name="Ma J."/>
        </authorList>
    </citation>
    <scope>NUCLEOTIDE SEQUENCE [LARGE SCALE GENOMIC DNA]</scope>
    <source>
        <strain evidence="5 6">JCM 16114</strain>
    </source>
</reference>
<evidence type="ECO:0000313" key="6">
    <source>
        <dbReference type="Proteomes" id="UP001499843"/>
    </source>
</evidence>
<keyword evidence="6" id="KW-1185">Reference proteome</keyword>
<evidence type="ECO:0000256" key="3">
    <source>
        <dbReference type="ARBA" id="ARBA00023163"/>
    </source>
</evidence>
<gene>
    <name evidence="5" type="ORF">GCM10009850_114180</name>
</gene>
<evidence type="ECO:0000313" key="5">
    <source>
        <dbReference type="EMBL" id="GAA2215950.1"/>
    </source>
</evidence>
<dbReference type="EMBL" id="BAAAQX010000057">
    <property type="protein sequence ID" value="GAA2215950.1"/>
    <property type="molecule type" value="Genomic_DNA"/>
</dbReference>
<evidence type="ECO:0000259" key="4">
    <source>
        <dbReference type="PROSITE" id="PS50932"/>
    </source>
</evidence>
<dbReference type="CDD" id="cd01392">
    <property type="entry name" value="HTH_LacI"/>
    <property type="match status" value="1"/>
</dbReference>
<dbReference type="Pfam" id="PF13377">
    <property type="entry name" value="Peripla_BP_3"/>
    <property type="match status" value="1"/>
</dbReference>